<evidence type="ECO:0000313" key="2">
    <source>
        <dbReference type="EMBL" id="KKU63576.1"/>
    </source>
</evidence>
<dbReference type="EMBL" id="LCNV01000021">
    <property type="protein sequence ID" value="KKU63576.1"/>
    <property type="molecule type" value="Genomic_DNA"/>
</dbReference>
<dbReference type="AlphaFoldDB" id="A0A0G1S2G8"/>
<gene>
    <name evidence="2" type="ORF">UX87_C0021G0005</name>
</gene>
<comment type="caution">
    <text evidence="2">The sequence shown here is derived from an EMBL/GenBank/DDBJ whole genome shotgun (WGS) entry which is preliminary data.</text>
</comment>
<dbReference type="Pfam" id="PF00403">
    <property type="entry name" value="HMA"/>
    <property type="match status" value="1"/>
</dbReference>
<dbReference type="CDD" id="cd00371">
    <property type="entry name" value="HMA"/>
    <property type="match status" value="1"/>
</dbReference>
<dbReference type="PROSITE" id="PS50846">
    <property type="entry name" value="HMA_2"/>
    <property type="match status" value="1"/>
</dbReference>
<feature type="domain" description="HMA" evidence="1">
    <location>
        <begin position="1"/>
        <end position="66"/>
    </location>
</feature>
<reference evidence="2 3" key="1">
    <citation type="journal article" date="2015" name="Nature">
        <title>rRNA introns, odd ribosomes, and small enigmatic genomes across a large radiation of phyla.</title>
        <authorList>
            <person name="Brown C.T."/>
            <person name="Hug L.A."/>
            <person name="Thomas B.C."/>
            <person name="Sharon I."/>
            <person name="Castelle C.J."/>
            <person name="Singh A."/>
            <person name="Wilkins M.J."/>
            <person name="Williams K.H."/>
            <person name="Banfield J.F."/>
        </authorList>
    </citation>
    <scope>NUCLEOTIDE SEQUENCE [LARGE SCALE GENOMIC DNA]</scope>
</reference>
<proteinExistence type="predicted"/>
<dbReference type="SUPFAM" id="SSF55008">
    <property type="entry name" value="HMA, heavy metal-associated domain"/>
    <property type="match status" value="1"/>
</dbReference>
<sequence>MITTLNISGLHCPACEKLTEKRIFAISGVKTVRVNSNNGKAVIEADRNLDDTEINQVLTGLPYHAKNN</sequence>
<dbReference type="Proteomes" id="UP000034364">
    <property type="component" value="Unassembled WGS sequence"/>
</dbReference>
<dbReference type="InterPro" id="IPR036163">
    <property type="entry name" value="HMA_dom_sf"/>
</dbReference>
<name>A0A0G1S2G8_9BACT</name>
<accession>A0A0G1S2G8</accession>
<dbReference type="GO" id="GO:0046872">
    <property type="term" value="F:metal ion binding"/>
    <property type="evidence" value="ECO:0007669"/>
    <property type="project" value="InterPro"/>
</dbReference>
<organism evidence="2 3">
    <name type="scientific">Candidatus Amesbacteria bacterium GW2011_GWA1_47_16</name>
    <dbReference type="NCBI Taxonomy" id="1618353"/>
    <lineage>
        <taxon>Bacteria</taxon>
        <taxon>Candidatus Amesiibacteriota</taxon>
    </lineage>
</organism>
<dbReference type="InterPro" id="IPR006121">
    <property type="entry name" value="HMA_dom"/>
</dbReference>
<protein>
    <submittedName>
        <fullName evidence="2">Cation-transporting atpase</fullName>
    </submittedName>
</protein>
<dbReference type="Gene3D" id="3.30.70.100">
    <property type="match status" value="1"/>
</dbReference>
<evidence type="ECO:0000313" key="3">
    <source>
        <dbReference type="Proteomes" id="UP000034364"/>
    </source>
</evidence>
<evidence type="ECO:0000259" key="1">
    <source>
        <dbReference type="PROSITE" id="PS50846"/>
    </source>
</evidence>